<feature type="transmembrane region" description="Helical" evidence="7">
    <location>
        <begin position="238"/>
        <end position="257"/>
    </location>
</feature>
<evidence type="ECO:0000256" key="6">
    <source>
        <dbReference type="ARBA" id="ARBA00023136"/>
    </source>
</evidence>
<organism evidence="9 10">
    <name type="scientific">Sulfobacillus acidophilus</name>
    <dbReference type="NCBI Taxonomy" id="53633"/>
    <lineage>
        <taxon>Bacteria</taxon>
        <taxon>Bacillati</taxon>
        <taxon>Bacillota</taxon>
        <taxon>Clostridia</taxon>
        <taxon>Eubacteriales</taxon>
        <taxon>Clostridiales Family XVII. Incertae Sedis</taxon>
        <taxon>Sulfobacillus</taxon>
    </lineage>
</organism>
<proteinExistence type="inferred from homology"/>
<evidence type="ECO:0000313" key="10">
    <source>
        <dbReference type="Proteomes" id="UP000241848"/>
    </source>
</evidence>
<comment type="similarity">
    <text evidence="7">Belongs to the binding-protein-dependent transport system permease family.</text>
</comment>
<dbReference type="InterPro" id="IPR050366">
    <property type="entry name" value="BP-dependent_transpt_permease"/>
</dbReference>
<dbReference type="InterPro" id="IPR000515">
    <property type="entry name" value="MetI-like"/>
</dbReference>
<dbReference type="AlphaFoldDB" id="A0A2T2WDL2"/>
<evidence type="ECO:0000256" key="7">
    <source>
        <dbReference type="RuleBase" id="RU363032"/>
    </source>
</evidence>
<feature type="transmembrane region" description="Helical" evidence="7">
    <location>
        <begin position="71"/>
        <end position="95"/>
    </location>
</feature>
<evidence type="ECO:0000256" key="4">
    <source>
        <dbReference type="ARBA" id="ARBA00022692"/>
    </source>
</evidence>
<dbReference type="PANTHER" id="PTHR43386:SF1">
    <property type="entry name" value="D,D-DIPEPTIDE TRANSPORT SYSTEM PERMEASE PROTEIN DDPC-RELATED"/>
    <property type="match status" value="1"/>
</dbReference>
<sequence>MRFALWAIVVLAIVAVAMLAPSISPHNPDKLFSNGLTPSGMPLGPSKEFPLGTDQFGRDELSRLLWGGRPALLISGLASVFSSIVGIVLGTAAGYFGGWVDTVISRFVNILMSFPLTLFAVAIVLIVSPSILNLIVIIAVIYWTYTARLVRAEVLTLREQDFVAAAHALGCSPWRLMVKHLMPNVFDTVLVRAVLTMAQVFLLESGLSYLGVGVQPPTPDWGLMIAQSQNYYGSDPGLVIYPGLAIVITVIAVTQLGESYRALKRRT</sequence>
<name>A0A2T2WDL2_9FIRM</name>
<feature type="transmembrane region" description="Helical" evidence="7">
    <location>
        <begin position="131"/>
        <end position="150"/>
    </location>
</feature>
<comment type="caution">
    <text evidence="9">The sequence shown here is derived from an EMBL/GenBank/DDBJ whole genome shotgun (WGS) entry which is preliminary data.</text>
</comment>
<keyword evidence="5 7" id="KW-1133">Transmembrane helix</keyword>
<dbReference type="SUPFAM" id="SSF161098">
    <property type="entry name" value="MetI-like"/>
    <property type="match status" value="1"/>
</dbReference>
<evidence type="ECO:0000256" key="5">
    <source>
        <dbReference type="ARBA" id="ARBA00022989"/>
    </source>
</evidence>
<protein>
    <submittedName>
        <fullName evidence="9">Peptide ABC transporter permease</fullName>
    </submittedName>
</protein>
<dbReference type="PROSITE" id="PS50928">
    <property type="entry name" value="ABC_TM1"/>
    <property type="match status" value="1"/>
</dbReference>
<reference evidence="9 10" key="1">
    <citation type="journal article" date="2014" name="BMC Genomics">
        <title>Comparison of environmental and isolate Sulfobacillus genomes reveals diverse carbon, sulfur, nitrogen, and hydrogen metabolisms.</title>
        <authorList>
            <person name="Justice N.B."/>
            <person name="Norman A."/>
            <person name="Brown C.T."/>
            <person name="Singh A."/>
            <person name="Thomas B.C."/>
            <person name="Banfield J.F."/>
        </authorList>
    </citation>
    <scope>NUCLEOTIDE SEQUENCE [LARGE SCALE GENOMIC DNA]</scope>
    <source>
        <strain evidence="9">AMDSBA3</strain>
    </source>
</reference>
<feature type="transmembrane region" description="Helical" evidence="7">
    <location>
        <begin position="189"/>
        <end position="212"/>
    </location>
</feature>
<dbReference type="PANTHER" id="PTHR43386">
    <property type="entry name" value="OLIGOPEPTIDE TRANSPORT SYSTEM PERMEASE PROTEIN APPC"/>
    <property type="match status" value="1"/>
</dbReference>
<dbReference type="Proteomes" id="UP000241848">
    <property type="component" value="Unassembled WGS sequence"/>
</dbReference>
<keyword evidence="4 7" id="KW-0812">Transmembrane</keyword>
<dbReference type="Pfam" id="PF00528">
    <property type="entry name" value="BPD_transp_1"/>
    <property type="match status" value="1"/>
</dbReference>
<dbReference type="EMBL" id="PXYV01000069">
    <property type="protein sequence ID" value="PSR20327.1"/>
    <property type="molecule type" value="Genomic_DNA"/>
</dbReference>
<dbReference type="CDD" id="cd06261">
    <property type="entry name" value="TM_PBP2"/>
    <property type="match status" value="1"/>
</dbReference>
<evidence type="ECO:0000256" key="2">
    <source>
        <dbReference type="ARBA" id="ARBA00022448"/>
    </source>
</evidence>
<dbReference type="InterPro" id="IPR035906">
    <property type="entry name" value="MetI-like_sf"/>
</dbReference>
<accession>A0A2T2WDL2</accession>
<keyword evidence="2 7" id="KW-0813">Transport</keyword>
<keyword evidence="3" id="KW-1003">Cell membrane</keyword>
<dbReference type="GO" id="GO:0055085">
    <property type="term" value="P:transmembrane transport"/>
    <property type="evidence" value="ECO:0007669"/>
    <property type="project" value="InterPro"/>
</dbReference>
<evidence type="ECO:0000256" key="3">
    <source>
        <dbReference type="ARBA" id="ARBA00022475"/>
    </source>
</evidence>
<gene>
    <name evidence="9" type="ORF">C7B45_15470</name>
</gene>
<comment type="subcellular location">
    <subcellularLocation>
        <location evidence="1 7">Cell membrane</location>
        <topology evidence="1 7">Multi-pass membrane protein</topology>
    </subcellularLocation>
</comment>
<dbReference type="GO" id="GO:0005886">
    <property type="term" value="C:plasma membrane"/>
    <property type="evidence" value="ECO:0007669"/>
    <property type="project" value="UniProtKB-SubCell"/>
</dbReference>
<feature type="domain" description="ABC transmembrane type-1" evidence="8">
    <location>
        <begin position="68"/>
        <end position="257"/>
    </location>
</feature>
<evidence type="ECO:0000259" key="8">
    <source>
        <dbReference type="PROSITE" id="PS50928"/>
    </source>
</evidence>
<feature type="transmembrane region" description="Helical" evidence="7">
    <location>
        <begin position="107"/>
        <end position="125"/>
    </location>
</feature>
<keyword evidence="6 7" id="KW-0472">Membrane</keyword>
<dbReference type="Gene3D" id="1.10.3720.10">
    <property type="entry name" value="MetI-like"/>
    <property type="match status" value="1"/>
</dbReference>
<evidence type="ECO:0000256" key="1">
    <source>
        <dbReference type="ARBA" id="ARBA00004651"/>
    </source>
</evidence>
<evidence type="ECO:0000313" key="9">
    <source>
        <dbReference type="EMBL" id="PSR20327.1"/>
    </source>
</evidence>